<dbReference type="Proteomes" id="UP001500567">
    <property type="component" value="Unassembled WGS sequence"/>
</dbReference>
<evidence type="ECO:0000256" key="3">
    <source>
        <dbReference type="ARBA" id="ARBA00022538"/>
    </source>
</evidence>
<evidence type="ECO:0000256" key="8">
    <source>
        <dbReference type="ARBA" id="ARBA00023136"/>
    </source>
</evidence>
<feature type="transmembrane region" description="Helical" evidence="9">
    <location>
        <begin position="6"/>
        <end position="26"/>
    </location>
</feature>
<name>A0ABP7T1R6_9BACT</name>
<evidence type="ECO:0000313" key="10">
    <source>
        <dbReference type="EMBL" id="GAA4019791.1"/>
    </source>
</evidence>
<organism evidence="10 11">
    <name type="scientific">Hymenobacter fastidiosus</name>
    <dbReference type="NCBI Taxonomy" id="486264"/>
    <lineage>
        <taxon>Bacteria</taxon>
        <taxon>Pseudomonadati</taxon>
        <taxon>Bacteroidota</taxon>
        <taxon>Cytophagia</taxon>
        <taxon>Cytophagales</taxon>
        <taxon>Hymenobacteraceae</taxon>
        <taxon>Hymenobacter</taxon>
    </lineage>
</organism>
<evidence type="ECO:0000313" key="11">
    <source>
        <dbReference type="Proteomes" id="UP001500567"/>
    </source>
</evidence>
<evidence type="ECO:0008006" key="12">
    <source>
        <dbReference type="Google" id="ProtNLM"/>
    </source>
</evidence>
<dbReference type="RefSeq" id="WP_345075138.1">
    <property type="nucleotide sequence ID" value="NZ_BAABDJ010000040.1"/>
</dbReference>
<keyword evidence="4 9" id="KW-0812">Transmembrane</keyword>
<keyword evidence="1" id="KW-0813">Transport</keyword>
<keyword evidence="11" id="KW-1185">Reference proteome</keyword>
<evidence type="ECO:0000256" key="7">
    <source>
        <dbReference type="ARBA" id="ARBA00023065"/>
    </source>
</evidence>
<keyword evidence="2" id="KW-1003">Cell membrane</keyword>
<keyword evidence="6 9" id="KW-1133">Transmembrane helix</keyword>
<protein>
    <recommendedName>
        <fullName evidence="12">Potassium-transporting ATPase subunit KdpA</fullName>
    </recommendedName>
</protein>
<gene>
    <name evidence="10" type="ORF">GCM10022408_37420</name>
</gene>
<proteinExistence type="predicted"/>
<comment type="caution">
    <text evidence="10">The sequence shown here is derived from an EMBL/GenBank/DDBJ whole genome shotgun (WGS) entry which is preliminary data.</text>
</comment>
<keyword evidence="3" id="KW-0633">Potassium transport</keyword>
<keyword evidence="7" id="KW-0406">Ion transport</keyword>
<sequence length="197" mass="21628">MTSELLGITTIYLVTLGLALPLRHYLARVFRGEKNPLDFLAPLEHSIFRLAGLDPNREMSWQQHLVALLTVNLVWLLLALLILCTQGLLPLNPDGNSSTTPDLAFDTAISFLVNGNLQHYSGESGLSYLSQLVVITFLQFMNAATGIAAAGWSSTPCKPASPRSWATSTTTSLRALRACRCRCAWLLAWCWPSTARP</sequence>
<evidence type="ECO:0000256" key="6">
    <source>
        <dbReference type="ARBA" id="ARBA00022989"/>
    </source>
</evidence>
<keyword evidence="8 9" id="KW-0472">Membrane</keyword>
<evidence type="ECO:0000256" key="2">
    <source>
        <dbReference type="ARBA" id="ARBA00022475"/>
    </source>
</evidence>
<dbReference type="Pfam" id="PF03814">
    <property type="entry name" value="KdpA"/>
    <property type="match status" value="1"/>
</dbReference>
<evidence type="ECO:0000256" key="1">
    <source>
        <dbReference type="ARBA" id="ARBA00022448"/>
    </source>
</evidence>
<keyword evidence="5" id="KW-0630">Potassium</keyword>
<evidence type="ECO:0000256" key="9">
    <source>
        <dbReference type="SAM" id="Phobius"/>
    </source>
</evidence>
<evidence type="ECO:0000256" key="4">
    <source>
        <dbReference type="ARBA" id="ARBA00022692"/>
    </source>
</evidence>
<dbReference type="EMBL" id="BAABDJ010000040">
    <property type="protein sequence ID" value="GAA4019791.1"/>
    <property type="molecule type" value="Genomic_DNA"/>
</dbReference>
<dbReference type="PANTHER" id="PTHR30607">
    <property type="entry name" value="POTASSIUM-TRANSPORTING ATPASE A CHAIN"/>
    <property type="match status" value="1"/>
</dbReference>
<feature type="transmembrane region" description="Helical" evidence="9">
    <location>
        <begin position="65"/>
        <end position="89"/>
    </location>
</feature>
<reference evidence="11" key="1">
    <citation type="journal article" date="2019" name="Int. J. Syst. Evol. Microbiol.">
        <title>The Global Catalogue of Microorganisms (GCM) 10K type strain sequencing project: providing services to taxonomists for standard genome sequencing and annotation.</title>
        <authorList>
            <consortium name="The Broad Institute Genomics Platform"/>
            <consortium name="The Broad Institute Genome Sequencing Center for Infectious Disease"/>
            <person name="Wu L."/>
            <person name="Ma J."/>
        </authorList>
    </citation>
    <scope>NUCLEOTIDE SEQUENCE [LARGE SCALE GENOMIC DNA]</scope>
    <source>
        <strain evidence="11">JCM 17224</strain>
    </source>
</reference>
<feature type="transmembrane region" description="Helical" evidence="9">
    <location>
        <begin position="128"/>
        <end position="153"/>
    </location>
</feature>
<accession>A0ABP7T1R6</accession>
<dbReference type="PANTHER" id="PTHR30607:SF2">
    <property type="entry name" value="POTASSIUM-TRANSPORTING ATPASE POTASSIUM-BINDING SUBUNIT"/>
    <property type="match status" value="1"/>
</dbReference>
<dbReference type="InterPro" id="IPR004623">
    <property type="entry name" value="KdpA"/>
</dbReference>
<evidence type="ECO:0000256" key="5">
    <source>
        <dbReference type="ARBA" id="ARBA00022958"/>
    </source>
</evidence>